<gene>
    <name evidence="1" type="ORF">FCALED_LOCUS7909</name>
</gene>
<protein>
    <submittedName>
        <fullName evidence="1">6695_t:CDS:1</fullName>
    </submittedName>
</protein>
<sequence length="118" mass="13702">MIAHTIIRQGGRFQVHELTKEYNGSEDTHDFGSLEEKFFEEVNEIQGEKYFRPTSKIFEKFPPTTPTPTPNANFFTIYFDSVMFKINYPHSISISMLQILQLCLVDTISDLSQKFPSK</sequence>
<accession>A0A9N9G9U9</accession>
<dbReference type="AlphaFoldDB" id="A0A9N9G9U9"/>
<proteinExistence type="predicted"/>
<evidence type="ECO:0000313" key="2">
    <source>
        <dbReference type="Proteomes" id="UP000789570"/>
    </source>
</evidence>
<reference evidence="1" key="1">
    <citation type="submission" date="2021-06" db="EMBL/GenBank/DDBJ databases">
        <authorList>
            <person name="Kallberg Y."/>
            <person name="Tangrot J."/>
            <person name="Rosling A."/>
        </authorList>
    </citation>
    <scope>NUCLEOTIDE SEQUENCE</scope>
    <source>
        <strain evidence="1">UK204</strain>
    </source>
</reference>
<dbReference type="Proteomes" id="UP000789570">
    <property type="component" value="Unassembled WGS sequence"/>
</dbReference>
<organism evidence="1 2">
    <name type="scientific">Funneliformis caledonium</name>
    <dbReference type="NCBI Taxonomy" id="1117310"/>
    <lineage>
        <taxon>Eukaryota</taxon>
        <taxon>Fungi</taxon>
        <taxon>Fungi incertae sedis</taxon>
        <taxon>Mucoromycota</taxon>
        <taxon>Glomeromycotina</taxon>
        <taxon>Glomeromycetes</taxon>
        <taxon>Glomerales</taxon>
        <taxon>Glomeraceae</taxon>
        <taxon>Funneliformis</taxon>
    </lineage>
</organism>
<comment type="caution">
    <text evidence="1">The sequence shown here is derived from an EMBL/GenBank/DDBJ whole genome shotgun (WGS) entry which is preliminary data.</text>
</comment>
<dbReference type="OrthoDB" id="2442361at2759"/>
<dbReference type="EMBL" id="CAJVPQ010002197">
    <property type="protein sequence ID" value="CAG8587399.1"/>
    <property type="molecule type" value="Genomic_DNA"/>
</dbReference>
<name>A0A9N9G9U9_9GLOM</name>
<evidence type="ECO:0000313" key="1">
    <source>
        <dbReference type="EMBL" id="CAG8587399.1"/>
    </source>
</evidence>
<keyword evidence="2" id="KW-1185">Reference proteome</keyword>